<feature type="region of interest" description="Disordered" evidence="5">
    <location>
        <begin position="274"/>
        <end position="326"/>
    </location>
</feature>
<feature type="compositionally biased region" description="Basic and acidic residues" evidence="5">
    <location>
        <begin position="138"/>
        <end position="166"/>
    </location>
</feature>
<feature type="region of interest" description="Disordered" evidence="5">
    <location>
        <begin position="83"/>
        <end position="177"/>
    </location>
</feature>
<dbReference type="AlphaFoldDB" id="A0A6V7QC12"/>
<keyword evidence="3" id="KW-0963">Cytoplasm</keyword>
<evidence type="ECO:0000256" key="5">
    <source>
        <dbReference type="SAM" id="MobiDB-lite"/>
    </source>
</evidence>
<evidence type="ECO:0000256" key="4">
    <source>
        <dbReference type="ARBA" id="ARBA00022553"/>
    </source>
</evidence>
<feature type="compositionally biased region" description="Low complexity" evidence="5">
    <location>
        <begin position="194"/>
        <end position="203"/>
    </location>
</feature>
<gene>
    <name evidence="6" type="ORF">CB5_LOCUS23904</name>
</gene>
<sequence>MERRGGGRNDFFGFGDPFTGFGGGRDDLFGFGDPFAGFGGFGRPGTGSLISSFFGGRNPFDDPFFTRPFGYLMGPSMFDPRPGILGDTANTGFIEQAPPPSKPRGPVIKELNSDDEEEEDEEEKIDKDKKDNPRKHSRSSEEPDVQHPVEETEEKRSRLMEYKNEFQRASSSRSKAHAYTFQSSTVTYGGRNASYYTSSTTRRTGGDGVTVEESKEADTTTGKATHRISRGIRDKGHSVTRKLNSDGRVDTMQTLHNLNEDELAGFEEAWKGKARQHLPGWNPSSTRDASSSNSSSRGWALPGTERGHDSARMKSRPPADSFKRRA</sequence>
<evidence type="ECO:0000256" key="2">
    <source>
        <dbReference type="ARBA" id="ARBA00008332"/>
    </source>
</evidence>
<feature type="compositionally biased region" description="Basic and acidic residues" evidence="5">
    <location>
        <begin position="231"/>
        <end position="242"/>
    </location>
</feature>
<feature type="compositionally biased region" description="Low complexity" evidence="5">
    <location>
        <begin position="284"/>
        <end position="296"/>
    </location>
</feature>
<feature type="region of interest" description="Disordered" evidence="5">
    <location>
        <begin position="189"/>
        <end position="242"/>
    </location>
</feature>
<dbReference type="PANTHER" id="PTHR13105">
    <property type="entry name" value="MYELOID LEUKEMIA FACTOR"/>
    <property type="match status" value="1"/>
</dbReference>
<comment type="similarity">
    <text evidence="2">Belongs to the MLF family.</text>
</comment>
<organism evidence="6">
    <name type="scientific">Ananas comosus var. bracteatus</name>
    <name type="common">red pineapple</name>
    <dbReference type="NCBI Taxonomy" id="296719"/>
    <lineage>
        <taxon>Eukaryota</taxon>
        <taxon>Viridiplantae</taxon>
        <taxon>Streptophyta</taxon>
        <taxon>Embryophyta</taxon>
        <taxon>Tracheophyta</taxon>
        <taxon>Spermatophyta</taxon>
        <taxon>Magnoliopsida</taxon>
        <taxon>Liliopsida</taxon>
        <taxon>Poales</taxon>
        <taxon>Bromeliaceae</taxon>
        <taxon>Bromelioideae</taxon>
        <taxon>Ananas</taxon>
    </lineage>
</organism>
<evidence type="ECO:0008006" key="7">
    <source>
        <dbReference type="Google" id="ProtNLM"/>
    </source>
</evidence>
<proteinExistence type="inferred from homology"/>
<evidence type="ECO:0000313" key="6">
    <source>
        <dbReference type="EMBL" id="CAD1840693.1"/>
    </source>
</evidence>
<comment type="subcellular location">
    <subcellularLocation>
        <location evidence="1">Cytoplasm</location>
    </subcellularLocation>
</comment>
<keyword evidence="4" id="KW-0597">Phosphoprotein</keyword>
<reference evidence="6" key="1">
    <citation type="submission" date="2020-07" db="EMBL/GenBank/DDBJ databases">
        <authorList>
            <person name="Lin J."/>
        </authorList>
    </citation>
    <scope>NUCLEOTIDE SEQUENCE</scope>
</reference>
<feature type="compositionally biased region" description="Acidic residues" evidence="5">
    <location>
        <begin position="113"/>
        <end position="123"/>
    </location>
</feature>
<dbReference type="InterPro" id="IPR019376">
    <property type="entry name" value="Myeloid_leukemia_factor"/>
</dbReference>
<dbReference type="EMBL" id="LR862135">
    <property type="protein sequence ID" value="CAD1840693.1"/>
    <property type="molecule type" value="Genomic_DNA"/>
</dbReference>
<dbReference type="GO" id="GO:0005737">
    <property type="term" value="C:cytoplasm"/>
    <property type="evidence" value="ECO:0007669"/>
    <property type="project" value="UniProtKB-SubCell"/>
</dbReference>
<accession>A0A6V7QC12</accession>
<name>A0A6V7QC12_ANACO</name>
<evidence type="ECO:0000256" key="3">
    <source>
        <dbReference type="ARBA" id="ARBA00022490"/>
    </source>
</evidence>
<protein>
    <recommendedName>
        <fullName evidence="7">Myeloid leukemia factor 1</fullName>
    </recommendedName>
</protein>
<evidence type="ECO:0000256" key="1">
    <source>
        <dbReference type="ARBA" id="ARBA00004496"/>
    </source>
</evidence>
<dbReference type="Pfam" id="PF10248">
    <property type="entry name" value="Mlf1IP"/>
    <property type="match status" value="1"/>
</dbReference>